<dbReference type="InterPro" id="IPR018247">
    <property type="entry name" value="EF_Hand_1_Ca_BS"/>
</dbReference>
<dbReference type="PROSITE" id="PS50222">
    <property type="entry name" value="EF_HAND_2"/>
    <property type="match status" value="1"/>
</dbReference>
<gene>
    <name evidence="3" type="ORF">g.102340</name>
</gene>
<dbReference type="AlphaFoldDB" id="A0A2S2NDR0"/>
<dbReference type="EMBL" id="GGMR01002735">
    <property type="protein sequence ID" value="MBY15354.1"/>
    <property type="molecule type" value="Transcribed_RNA"/>
</dbReference>
<accession>A0A2S2NDR0</accession>
<dbReference type="InterPro" id="IPR011992">
    <property type="entry name" value="EF-hand-dom_pair"/>
</dbReference>
<dbReference type="InterPro" id="IPR002048">
    <property type="entry name" value="EF_hand_dom"/>
</dbReference>
<evidence type="ECO:0000256" key="1">
    <source>
        <dbReference type="ARBA" id="ARBA00022837"/>
    </source>
</evidence>
<reference evidence="3" key="1">
    <citation type="submission" date="2018-04" db="EMBL/GenBank/DDBJ databases">
        <title>Transcriptome of Schizaphis graminum biotype I.</title>
        <authorList>
            <person name="Scully E.D."/>
            <person name="Geib S.M."/>
            <person name="Palmer N.A."/>
            <person name="Koch K."/>
            <person name="Bradshaw J."/>
            <person name="Heng-Moss T."/>
            <person name="Sarath G."/>
        </authorList>
    </citation>
    <scope>NUCLEOTIDE SEQUENCE</scope>
</reference>
<keyword evidence="1" id="KW-0106">Calcium</keyword>
<proteinExistence type="predicted"/>
<dbReference type="GO" id="GO:0005509">
    <property type="term" value="F:calcium ion binding"/>
    <property type="evidence" value="ECO:0007669"/>
    <property type="project" value="InterPro"/>
</dbReference>
<organism evidence="3">
    <name type="scientific">Schizaphis graminum</name>
    <name type="common">Green bug aphid</name>
    <dbReference type="NCBI Taxonomy" id="13262"/>
    <lineage>
        <taxon>Eukaryota</taxon>
        <taxon>Metazoa</taxon>
        <taxon>Ecdysozoa</taxon>
        <taxon>Arthropoda</taxon>
        <taxon>Hexapoda</taxon>
        <taxon>Insecta</taxon>
        <taxon>Pterygota</taxon>
        <taxon>Neoptera</taxon>
        <taxon>Paraneoptera</taxon>
        <taxon>Hemiptera</taxon>
        <taxon>Sternorrhyncha</taxon>
        <taxon>Aphidomorpha</taxon>
        <taxon>Aphidoidea</taxon>
        <taxon>Aphididae</taxon>
        <taxon>Aphidini</taxon>
        <taxon>Schizaphis</taxon>
    </lineage>
</organism>
<sequence>MTDEQSFMFSRVIENLWYKHWGCIDPFDYVTVEKYLKYIQYVKQNDDGLKDEVVQLLPYLFKTVDKDQNGDISKEEYIKFLECIGTSKKANLIKSLGIVNDKDETIKLEDLMLVIKKHLFHNKDKIQGPDATINNGNVNYKYN</sequence>
<dbReference type="SUPFAM" id="SSF47473">
    <property type="entry name" value="EF-hand"/>
    <property type="match status" value="1"/>
</dbReference>
<dbReference type="Gene3D" id="1.10.238.10">
    <property type="entry name" value="EF-hand"/>
    <property type="match status" value="1"/>
</dbReference>
<name>A0A2S2NDR0_SCHGA</name>
<protein>
    <recommendedName>
        <fullName evidence="2">EF-hand domain-containing protein</fullName>
    </recommendedName>
</protein>
<feature type="domain" description="EF-hand" evidence="2">
    <location>
        <begin position="52"/>
        <end position="87"/>
    </location>
</feature>
<evidence type="ECO:0000259" key="2">
    <source>
        <dbReference type="PROSITE" id="PS50222"/>
    </source>
</evidence>
<evidence type="ECO:0000313" key="3">
    <source>
        <dbReference type="EMBL" id="MBY15354.1"/>
    </source>
</evidence>
<dbReference type="PROSITE" id="PS00018">
    <property type="entry name" value="EF_HAND_1"/>
    <property type="match status" value="1"/>
</dbReference>